<reference evidence="3 4" key="1">
    <citation type="journal article" date="2019" name="Int. J. Syst. Evol. Microbiol.">
        <title>The Global Catalogue of Microorganisms (GCM) 10K type strain sequencing project: providing services to taxonomists for standard genome sequencing and annotation.</title>
        <authorList>
            <consortium name="The Broad Institute Genomics Platform"/>
            <consortium name="The Broad Institute Genome Sequencing Center for Infectious Disease"/>
            <person name="Wu L."/>
            <person name="Ma J."/>
        </authorList>
    </citation>
    <scope>NUCLEOTIDE SEQUENCE [LARGE SCALE GENOMIC DNA]</scope>
    <source>
        <strain evidence="3 4">JCM 16014</strain>
    </source>
</reference>
<feature type="transmembrane region" description="Helical" evidence="2">
    <location>
        <begin position="32"/>
        <end position="53"/>
    </location>
</feature>
<keyword evidence="2" id="KW-0812">Transmembrane</keyword>
<feature type="compositionally biased region" description="Gly residues" evidence="1">
    <location>
        <begin position="1"/>
        <end position="16"/>
    </location>
</feature>
<keyword evidence="2" id="KW-1133">Transmembrane helix</keyword>
<gene>
    <name evidence="3" type="ORF">GCM10009839_05030</name>
</gene>
<proteinExistence type="predicted"/>
<dbReference type="EMBL" id="BAAAQN010000002">
    <property type="protein sequence ID" value="GAA2013326.1"/>
    <property type="molecule type" value="Genomic_DNA"/>
</dbReference>
<evidence type="ECO:0000256" key="1">
    <source>
        <dbReference type="SAM" id="MobiDB-lite"/>
    </source>
</evidence>
<keyword evidence="2" id="KW-0472">Membrane</keyword>
<evidence type="ECO:0000313" key="4">
    <source>
        <dbReference type="Proteomes" id="UP001500751"/>
    </source>
</evidence>
<organism evidence="3 4">
    <name type="scientific">Catenulispora yoronensis</name>
    <dbReference type="NCBI Taxonomy" id="450799"/>
    <lineage>
        <taxon>Bacteria</taxon>
        <taxon>Bacillati</taxon>
        <taxon>Actinomycetota</taxon>
        <taxon>Actinomycetes</taxon>
        <taxon>Catenulisporales</taxon>
        <taxon>Catenulisporaceae</taxon>
        <taxon>Catenulispora</taxon>
    </lineage>
</organism>
<evidence type="ECO:0000313" key="3">
    <source>
        <dbReference type="EMBL" id="GAA2013326.1"/>
    </source>
</evidence>
<sequence length="230" mass="23217">MDVTGAPGGRGSGRRIGSGRHRGRFAEHAKPLAAVLLGIGGVLAATAGMVTLLCSDPAGDPSSAVTTTIADPGGDVVGGDTAGGETVGGDTVLTPSPTSPTTPPPPQWQGILQIDTTGLTLATIPPSPDHSGTPDLSTDTWTTATFTADRGAARWTTATAPTPSACEALLQPQNTQQVTAVDGDVFCIRVAHMSYDTGRQYATVKVLAQGHDAAGSPVVRVEATVWPDLG</sequence>
<comment type="caution">
    <text evidence="3">The sequence shown here is derived from an EMBL/GenBank/DDBJ whole genome shotgun (WGS) entry which is preliminary data.</text>
</comment>
<feature type="compositionally biased region" description="Gly residues" evidence="1">
    <location>
        <begin position="75"/>
        <end position="87"/>
    </location>
</feature>
<feature type="compositionally biased region" description="Pro residues" evidence="1">
    <location>
        <begin position="97"/>
        <end position="106"/>
    </location>
</feature>
<feature type="region of interest" description="Disordered" evidence="1">
    <location>
        <begin position="1"/>
        <end position="23"/>
    </location>
</feature>
<evidence type="ECO:0008006" key="5">
    <source>
        <dbReference type="Google" id="ProtNLM"/>
    </source>
</evidence>
<protein>
    <recommendedName>
        <fullName evidence="5">Serine/threonine protein kinase</fullName>
    </recommendedName>
</protein>
<feature type="region of interest" description="Disordered" evidence="1">
    <location>
        <begin position="68"/>
        <end position="106"/>
    </location>
</feature>
<accession>A0ABN2TLY6</accession>
<evidence type="ECO:0000256" key="2">
    <source>
        <dbReference type="SAM" id="Phobius"/>
    </source>
</evidence>
<keyword evidence="4" id="KW-1185">Reference proteome</keyword>
<name>A0ABN2TLY6_9ACTN</name>
<dbReference type="Proteomes" id="UP001500751">
    <property type="component" value="Unassembled WGS sequence"/>
</dbReference>